<proteinExistence type="predicted"/>
<protein>
    <submittedName>
        <fullName evidence="1">Uncharacterized protein</fullName>
    </submittedName>
</protein>
<accession>A0A0F8XV89</accession>
<organism evidence="1">
    <name type="scientific">marine sediment metagenome</name>
    <dbReference type="NCBI Taxonomy" id="412755"/>
    <lineage>
        <taxon>unclassified sequences</taxon>
        <taxon>metagenomes</taxon>
        <taxon>ecological metagenomes</taxon>
    </lineage>
</organism>
<name>A0A0F8XV89_9ZZZZ</name>
<dbReference type="AlphaFoldDB" id="A0A0F8XV89"/>
<gene>
    <name evidence="1" type="ORF">LCGC14_3164750</name>
</gene>
<feature type="non-terminal residue" evidence="1">
    <location>
        <position position="68"/>
    </location>
</feature>
<comment type="caution">
    <text evidence="1">The sequence shown here is derived from an EMBL/GenBank/DDBJ whole genome shotgun (WGS) entry which is preliminary data.</text>
</comment>
<reference evidence="1" key="1">
    <citation type="journal article" date="2015" name="Nature">
        <title>Complex archaea that bridge the gap between prokaryotes and eukaryotes.</title>
        <authorList>
            <person name="Spang A."/>
            <person name="Saw J.H."/>
            <person name="Jorgensen S.L."/>
            <person name="Zaremba-Niedzwiedzka K."/>
            <person name="Martijn J."/>
            <person name="Lind A.E."/>
            <person name="van Eijk R."/>
            <person name="Schleper C."/>
            <person name="Guy L."/>
            <person name="Ettema T.J."/>
        </authorList>
    </citation>
    <scope>NUCLEOTIDE SEQUENCE</scope>
</reference>
<dbReference type="EMBL" id="LAZR01070052">
    <property type="protein sequence ID" value="KKK45889.1"/>
    <property type="molecule type" value="Genomic_DNA"/>
</dbReference>
<sequence>MALNKPFVSQATAIASYDFVDVEEGAGIVNYNASSFKVTTTTTYGMTRTTNFSDEVYTWVNASDASFT</sequence>
<evidence type="ECO:0000313" key="1">
    <source>
        <dbReference type="EMBL" id="KKK45889.1"/>
    </source>
</evidence>